<evidence type="ECO:0000313" key="1">
    <source>
        <dbReference type="EMBL" id="EJC97681.1"/>
    </source>
</evidence>
<evidence type="ECO:0000313" key="2">
    <source>
        <dbReference type="Proteomes" id="UP000053630"/>
    </source>
</evidence>
<dbReference type="GeneID" id="18672136"/>
<dbReference type="EMBL" id="JH717986">
    <property type="protein sequence ID" value="EJC97681.1"/>
    <property type="molecule type" value="Genomic_DNA"/>
</dbReference>
<keyword evidence="2" id="KW-1185">Reference proteome</keyword>
<organism evidence="1 2">
    <name type="scientific">Fomitiporia mediterranea (strain MF3/22)</name>
    <name type="common">Grapevine white-rot fungus</name>
    <dbReference type="NCBI Taxonomy" id="694068"/>
    <lineage>
        <taxon>Eukaryota</taxon>
        <taxon>Fungi</taxon>
        <taxon>Dikarya</taxon>
        <taxon>Basidiomycota</taxon>
        <taxon>Agaricomycotina</taxon>
        <taxon>Agaricomycetes</taxon>
        <taxon>Hymenochaetales</taxon>
        <taxon>Hymenochaetaceae</taxon>
        <taxon>Fomitiporia</taxon>
    </lineage>
</organism>
<proteinExistence type="predicted"/>
<accession>R7SG37</accession>
<name>R7SG37_FOMME</name>
<dbReference type="RefSeq" id="XP_007272096.1">
    <property type="nucleotide sequence ID" value="XM_007272034.1"/>
</dbReference>
<dbReference type="AlphaFoldDB" id="R7SG37"/>
<dbReference type="KEGG" id="fme:FOMMEDRAFT_137569"/>
<sequence length="136" mass="14566">MMCSRFIGFNTSVPNCGCMSACLICFKNVCLSVSTSGVSPASSLTNVVLPIPFSPSMTMISESVNAPSSTVSLNDPSVFCRVLSRVISSAFSTILKDSCSSRKRRFSVGMKPSKKILIPSRTEYGIVTTPYIDGFP</sequence>
<dbReference type="OrthoDB" id="2797145at2759"/>
<dbReference type="OMA" id="MNAALIC"/>
<gene>
    <name evidence="1" type="ORF">FOMMEDRAFT_137569</name>
</gene>
<dbReference type="eggNOG" id="ENOG502ST3T">
    <property type="taxonomic scope" value="Eukaryota"/>
</dbReference>
<protein>
    <submittedName>
        <fullName evidence="1">Uncharacterized protein</fullName>
    </submittedName>
</protein>
<reference evidence="2" key="1">
    <citation type="journal article" date="2012" name="Science">
        <title>The Paleozoic origin of enzymatic lignin decomposition reconstructed from 31 fungal genomes.</title>
        <authorList>
            <person name="Floudas D."/>
            <person name="Binder M."/>
            <person name="Riley R."/>
            <person name="Barry K."/>
            <person name="Blanchette R.A."/>
            <person name="Henrissat B."/>
            <person name="Martinez A.T."/>
            <person name="Otillar R."/>
            <person name="Spatafora J.W."/>
            <person name="Yadav J.S."/>
            <person name="Aerts A."/>
            <person name="Benoit I."/>
            <person name="Boyd A."/>
            <person name="Carlson A."/>
            <person name="Copeland A."/>
            <person name="Coutinho P.M."/>
            <person name="de Vries R.P."/>
            <person name="Ferreira P."/>
            <person name="Findley K."/>
            <person name="Foster B."/>
            <person name="Gaskell J."/>
            <person name="Glotzer D."/>
            <person name="Gorecki P."/>
            <person name="Heitman J."/>
            <person name="Hesse C."/>
            <person name="Hori C."/>
            <person name="Igarashi K."/>
            <person name="Jurgens J.A."/>
            <person name="Kallen N."/>
            <person name="Kersten P."/>
            <person name="Kohler A."/>
            <person name="Kuees U."/>
            <person name="Kumar T.K.A."/>
            <person name="Kuo A."/>
            <person name="LaButti K."/>
            <person name="Larrondo L.F."/>
            <person name="Lindquist E."/>
            <person name="Ling A."/>
            <person name="Lombard V."/>
            <person name="Lucas S."/>
            <person name="Lundell T."/>
            <person name="Martin R."/>
            <person name="McLaughlin D.J."/>
            <person name="Morgenstern I."/>
            <person name="Morin E."/>
            <person name="Murat C."/>
            <person name="Nagy L.G."/>
            <person name="Nolan M."/>
            <person name="Ohm R.A."/>
            <person name="Patyshakuliyeva A."/>
            <person name="Rokas A."/>
            <person name="Ruiz-Duenas F.J."/>
            <person name="Sabat G."/>
            <person name="Salamov A."/>
            <person name="Samejima M."/>
            <person name="Schmutz J."/>
            <person name="Slot J.C."/>
            <person name="St John F."/>
            <person name="Stenlid J."/>
            <person name="Sun H."/>
            <person name="Sun S."/>
            <person name="Syed K."/>
            <person name="Tsang A."/>
            <person name="Wiebenga A."/>
            <person name="Young D."/>
            <person name="Pisabarro A."/>
            <person name="Eastwood D.C."/>
            <person name="Martin F."/>
            <person name="Cullen D."/>
            <person name="Grigoriev I.V."/>
            <person name="Hibbett D.S."/>
        </authorList>
    </citation>
    <scope>NUCLEOTIDE SEQUENCE [LARGE SCALE GENOMIC DNA]</scope>
    <source>
        <strain evidence="2">MF3/22</strain>
    </source>
</reference>
<dbReference type="Proteomes" id="UP000053630">
    <property type="component" value="Unassembled WGS sequence"/>
</dbReference>